<feature type="domain" description="VWFA" evidence="4">
    <location>
        <begin position="31"/>
        <end position="209"/>
    </location>
</feature>
<evidence type="ECO:0000313" key="7">
    <source>
        <dbReference type="Proteomes" id="UP001165378"/>
    </source>
</evidence>
<feature type="region of interest" description="Disordered" evidence="1">
    <location>
        <begin position="564"/>
        <end position="596"/>
    </location>
</feature>
<keyword evidence="7" id="KW-1185">Reference proteome</keyword>
<sequence length="632" mass="64572">MTGIWGLFALTGALLTGIPAQPAAAAEGDGRLLVALDVSGSMNEPDGTGAPGATKISAARSAIGSLVGGVPAASPLGLRTYGGSCTSTSLLVPVGPVDKSAFDSAVAAVRPSGDTPIALALQKAAADLPGPGRRTILLVSDGKETCGGDPVAEARKLAAADIGITIDVIGFRLDKAGQDQLTDVAQAGGGRFYDVQSGAELASRLRRAADRALRPYRPAGTPVTGTPVRETAPVLRPGEYLDVMPPTTAGEQPFRHYAIDVPAGATAYASATVPLNAPPGIGAANAIRVGITTVSGEVCASSRHRRDAPNGGYATAHATATMPTGAQAPSGTCGGGGRFLIQVDNLENMVTAGRSTAVPMEITVLIAPEVRNSQALPAAWTPGDTPKAEAKSPAPTAVSGGGSYGDAPLLGEGVFTDTARPGEEIYYRVRLDWGQRLVYRLDLAGLPAAEQAGLGGKTLANTGPLSPVRNWALLPRGGDDWREYTGAPLSFDSATAPVRHRNLESGQPSIAAASLPGDYFIWLQIDPEKTDPALAVPFTLTVDVVGDPEGAPQYRDWANLGAPEKQLASPESDTKPKSPTPGVELPPGGTDVIRDDDNTTSTAVWITVATAGAVLVAAGVWAVRRKLRGPAA</sequence>
<dbReference type="Gene3D" id="3.40.50.410">
    <property type="entry name" value="von Willebrand factor, type A domain"/>
    <property type="match status" value="1"/>
</dbReference>
<evidence type="ECO:0000256" key="2">
    <source>
        <dbReference type="SAM" id="Phobius"/>
    </source>
</evidence>
<evidence type="ECO:0000256" key="1">
    <source>
        <dbReference type="SAM" id="MobiDB-lite"/>
    </source>
</evidence>
<dbReference type="Proteomes" id="UP001165378">
    <property type="component" value="Unassembled WGS sequence"/>
</dbReference>
<proteinExistence type="predicted"/>
<evidence type="ECO:0000313" key="6">
    <source>
        <dbReference type="EMBL" id="MCF2531426.1"/>
    </source>
</evidence>
<dbReference type="InterPro" id="IPR002035">
    <property type="entry name" value="VWF_A"/>
</dbReference>
<feature type="region of interest" description="Disordered" evidence="1">
    <location>
        <begin position="377"/>
        <end position="401"/>
    </location>
</feature>
<reference evidence="5" key="1">
    <citation type="submission" date="2022-01" db="EMBL/GenBank/DDBJ databases">
        <title>Genome-Based Taxonomic Classification of the Phylum Actinobacteria.</title>
        <authorList>
            <person name="Gao Y."/>
        </authorList>
    </citation>
    <scope>NUCLEOTIDE SEQUENCE</scope>
    <source>
        <strain evidence="5">KLBMP 8922</strain>
    </source>
</reference>
<keyword evidence="2" id="KW-0472">Membrane</keyword>
<keyword evidence="2" id="KW-0812">Transmembrane</keyword>
<keyword evidence="3" id="KW-0732">Signal</keyword>
<dbReference type="SUPFAM" id="SSF53300">
    <property type="entry name" value="vWA-like"/>
    <property type="match status" value="1"/>
</dbReference>
<evidence type="ECO:0000313" key="5">
    <source>
        <dbReference type="EMBL" id="MCF2528705.1"/>
    </source>
</evidence>
<dbReference type="PROSITE" id="PS50234">
    <property type="entry name" value="VWFA"/>
    <property type="match status" value="1"/>
</dbReference>
<dbReference type="EMBL" id="JAKFHA010000007">
    <property type="protein sequence ID" value="MCF2528705.1"/>
    <property type="molecule type" value="Genomic_DNA"/>
</dbReference>
<evidence type="ECO:0000256" key="3">
    <source>
        <dbReference type="SAM" id="SignalP"/>
    </source>
</evidence>
<gene>
    <name evidence="5" type="ORF">LZ495_15995</name>
    <name evidence="6" type="ORF">LZ495_29985</name>
</gene>
<dbReference type="InterPro" id="IPR036465">
    <property type="entry name" value="vWFA_dom_sf"/>
</dbReference>
<keyword evidence="2" id="KW-1133">Transmembrane helix</keyword>
<dbReference type="Pfam" id="PF13519">
    <property type="entry name" value="VWA_2"/>
    <property type="match status" value="1"/>
</dbReference>
<dbReference type="AlphaFoldDB" id="A0AA41U0Q4"/>
<accession>A0AA41U0Q4</accession>
<organism evidence="5 7">
    <name type="scientific">Yinghuangia soli</name>
    <dbReference type="NCBI Taxonomy" id="2908204"/>
    <lineage>
        <taxon>Bacteria</taxon>
        <taxon>Bacillati</taxon>
        <taxon>Actinomycetota</taxon>
        <taxon>Actinomycetes</taxon>
        <taxon>Kitasatosporales</taxon>
        <taxon>Streptomycetaceae</taxon>
        <taxon>Yinghuangia</taxon>
    </lineage>
</organism>
<protein>
    <submittedName>
        <fullName evidence="5">VWA domain-containing protein</fullName>
    </submittedName>
</protein>
<feature type="signal peptide" evidence="3">
    <location>
        <begin position="1"/>
        <end position="25"/>
    </location>
</feature>
<dbReference type="RefSeq" id="WP_235052853.1">
    <property type="nucleotide sequence ID" value="NZ_JAKFHA010000007.1"/>
</dbReference>
<dbReference type="SMART" id="SM00327">
    <property type="entry name" value="VWA"/>
    <property type="match status" value="1"/>
</dbReference>
<comment type="caution">
    <text evidence="5">The sequence shown here is derived from an EMBL/GenBank/DDBJ whole genome shotgun (WGS) entry which is preliminary data.</text>
</comment>
<feature type="chain" id="PRO_5041589207" evidence="3">
    <location>
        <begin position="26"/>
        <end position="632"/>
    </location>
</feature>
<name>A0AA41U0Q4_9ACTN</name>
<dbReference type="EMBL" id="JAKFHA010000023">
    <property type="protein sequence ID" value="MCF2531426.1"/>
    <property type="molecule type" value="Genomic_DNA"/>
</dbReference>
<feature type="transmembrane region" description="Helical" evidence="2">
    <location>
        <begin position="603"/>
        <end position="623"/>
    </location>
</feature>
<evidence type="ECO:0000259" key="4">
    <source>
        <dbReference type="PROSITE" id="PS50234"/>
    </source>
</evidence>